<dbReference type="Pfam" id="PF23622">
    <property type="entry name" value="LRR_At1g61320_AtMIF1"/>
    <property type="match status" value="1"/>
</dbReference>
<dbReference type="InterPro" id="IPR053772">
    <property type="entry name" value="At1g61320/At1g61330-like"/>
</dbReference>
<dbReference type="PANTHER" id="PTHR34145">
    <property type="entry name" value="OS02G0105600 PROTEIN"/>
    <property type="match status" value="1"/>
</dbReference>
<dbReference type="InterPro" id="IPR055357">
    <property type="entry name" value="LRR_At1g61320_AtMIF1"/>
</dbReference>
<organism evidence="2 3">
    <name type="scientific">Datura stramonium</name>
    <name type="common">Jimsonweed</name>
    <name type="synonym">Common thornapple</name>
    <dbReference type="NCBI Taxonomy" id="4076"/>
    <lineage>
        <taxon>Eukaryota</taxon>
        <taxon>Viridiplantae</taxon>
        <taxon>Streptophyta</taxon>
        <taxon>Embryophyta</taxon>
        <taxon>Tracheophyta</taxon>
        <taxon>Spermatophyta</taxon>
        <taxon>Magnoliopsida</taxon>
        <taxon>eudicotyledons</taxon>
        <taxon>Gunneridae</taxon>
        <taxon>Pentapetalae</taxon>
        <taxon>asterids</taxon>
        <taxon>lamiids</taxon>
        <taxon>Solanales</taxon>
        <taxon>Solanaceae</taxon>
        <taxon>Solanoideae</taxon>
        <taxon>Datureae</taxon>
        <taxon>Datura</taxon>
    </lineage>
</organism>
<comment type="caution">
    <text evidence="2">The sequence shown here is derived from an EMBL/GenBank/DDBJ whole genome shotgun (WGS) entry which is preliminary data.</text>
</comment>
<dbReference type="InterPro" id="IPR006566">
    <property type="entry name" value="FBD"/>
</dbReference>
<proteinExistence type="predicted"/>
<dbReference type="InterPro" id="IPR036047">
    <property type="entry name" value="F-box-like_dom_sf"/>
</dbReference>
<dbReference type="PANTHER" id="PTHR34145:SF28">
    <property type="entry name" value="F-BOX DOMAIN-CONTAINING PROTEIN"/>
    <property type="match status" value="1"/>
</dbReference>
<dbReference type="Gene3D" id="3.80.10.10">
    <property type="entry name" value="Ribonuclease Inhibitor"/>
    <property type="match status" value="1"/>
</dbReference>
<gene>
    <name evidence="2" type="ORF">HAX54_000346</name>
</gene>
<sequence length="474" mass="55127">MEMQKKIMATEDRLSDLPESLLIHILSKLWDDRKAVVRTSVLSTRWRYLWMSVPVSLNFDPHIKEKDFPGSLDFDPHNSDKHIPKFIASTTRELHYWRSCQKIVKFRVVLFRYDKNYVQDVDLWVHFATKVANVERFIFGFCFETNPRYELPQYAYKNASLKRFTLINCELNPSGSINWSNLVFLSMTYLKLTDDMLEKVLSGCPNLESLELGFVLGFHRLDISSVKLTSLSINYYQNENLDLRLKILAPHIKHFELLGCCDEICLEQRNVASLVSANLFLDFDGFEYKARKSKEECRYLKELLHSVAHVEILGLGHWCIECLGILELEGWKAPPSSWKFLKFDTALDQLDFPGICSFLQSSSALEKLVIDWCNHKPRRMLPRHTSKRFKTHNFNCSLLHLKTIRIINFDGPLNGNKSVVPLVKYLLKNAKVLEKFVIAAKFEGSDVSRDYVKMAQEFQTFPRSSPHASVVFSY</sequence>
<dbReference type="Proteomes" id="UP000823775">
    <property type="component" value="Unassembled WGS sequence"/>
</dbReference>
<accession>A0ABS8T2V9</accession>
<feature type="domain" description="FBD" evidence="1">
    <location>
        <begin position="395"/>
        <end position="473"/>
    </location>
</feature>
<keyword evidence="3" id="KW-1185">Reference proteome</keyword>
<dbReference type="EMBL" id="JACEIK010001009">
    <property type="protein sequence ID" value="MCD7464994.1"/>
    <property type="molecule type" value="Genomic_DNA"/>
</dbReference>
<dbReference type="InterPro" id="IPR053781">
    <property type="entry name" value="F-box_AtFBL13-like"/>
</dbReference>
<dbReference type="InterPro" id="IPR032675">
    <property type="entry name" value="LRR_dom_sf"/>
</dbReference>
<protein>
    <recommendedName>
        <fullName evidence="1">FBD domain-containing protein</fullName>
    </recommendedName>
</protein>
<dbReference type="SUPFAM" id="SSF52047">
    <property type="entry name" value="RNI-like"/>
    <property type="match status" value="1"/>
</dbReference>
<dbReference type="CDD" id="cd22160">
    <property type="entry name" value="F-box_AtFBL13-like"/>
    <property type="match status" value="1"/>
</dbReference>
<dbReference type="SUPFAM" id="SSF81383">
    <property type="entry name" value="F-box domain"/>
    <property type="match status" value="1"/>
</dbReference>
<reference evidence="2 3" key="1">
    <citation type="journal article" date="2021" name="BMC Genomics">
        <title>Datura genome reveals duplications of psychoactive alkaloid biosynthetic genes and high mutation rate following tissue culture.</title>
        <authorList>
            <person name="Rajewski A."/>
            <person name="Carter-House D."/>
            <person name="Stajich J."/>
            <person name="Litt A."/>
        </authorList>
    </citation>
    <scope>NUCLEOTIDE SEQUENCE [LARGE SCALE GENOMIC DNA]</scope>
    <source>
        <strain evidence="2">AR-01</strain>
    </source>
</reference>
<evidence type="ECO:0000259" key="1">
    <source>
        <dbReference type="SMART" id="SM00579"/>
    </source>
</evidence>
<evidence type="ECO:0000313" key="3">
    <source>
        <dbReference type="Proteomes" id="UP000823775"/>
    </source>
</evidence>
<evidence type="ECO:0000313" key="2">
    <source>
        <dbReference type="EMBL" id="MCD7464994.1"/>
    </source>
</evidence>
<name>A0ABS8T2V9_DATST</name>
<dbReference type="SMART" id="SM00579">
    <property type="entry name" value="FBD"/>
    <property type="match status" value="1"/>
</dbReference>